<dbReference type="SUPFAM" id="SSF50621">
    <property type="entry name" value="Alanine racemase C-terminal domain-like"/>
    <property type="match status" value="1"/>
</dbReference>
<dbReference type="GO" id="GO:0030632">
    <property type="term" value="P:D-alanine biosynthetic process"/>
    <property type="evidence" value="ECO:0007669"/>
    <property type="project" value="UniProtKB-UniRule"/>
</dbReference>
<protein>
    <recommendedName>
        <fullName evidence="5">Alanine racemase</fullName>
        <ecNumber evidence="5">5.1.1.1</ecNumber>
    </recommendedName>
</protein>
<dbReference type="InterPro" id="IPR000821">
    <property type="entry name" value="Ala_racemase"/>
</dbReference>
<dbReference type="GO" id="GO:0047480">
    <property type="term" value="F:UDP-N-acetylmuramoyl-tripeptide-D-alanyl-D-alanine ligase activity"/>
    <property type="evidence" value="ECO:0007669"/>
    <property type="project" value="InterPro"/>
</dbReference>
<reference evidence="9 10" key="1">
    <citation type="submission" date="2019-05" db="EMBL/GenBank/DDBJ databases">
        <title>Panacibacter sp. strain 17mud1-8 Genome sequencing and assembly.</title>
        <authorList>
            <person name="Chhetri G."/>
        </authorList>
    </citation>
    <scope>NUCLEOTIDE SEQUENCE [LARGE SCALE GENOMIC DNA]</scope>
    <source>
        <strain evidence="9 10">17mud1-8</strain>
    </source>
</reference>
<dbReference type="InterPro" id="IPR005863">
    <property type="entry name" value="UDP-N-AcMur_synth"/>
</dbReference>
<accession>A0A4U3L2Q0</accession>
<dbReference type="EC" id="5.1.1.1" evidence="5"/>
<dbReference type="Proteomes" id="UP000305848">
    <property type="component" value="Unassembled WGS sequence"/>
</dbReference>
<keyword evidence="4 5" id="KW-0413">Isomerase</keyword>
<dbReference type="InterPro" id="IPR036615">
    <property type="entry name" value="Mur_ligase_C_dom_sf"/>
</dbReference>
<dbReference type="GO" id="GO:0030170">
    <property type="term" value="F:pyridoxal phosphate binding"/>
    <property type="evidence" value="ECO:0007669"/>
    <property type="project" value="UniProtKB-UniRule"/>
</dbReference>
<dbReference type="InterPro" id="IPR029066">
    <property type="entry name" value="PLP-binding_barrel"/>
</dbReference>
<dbReference type="GO" id="GO:0005524">
    <property type="term" value="F:ATP binding"/>
    <property type="evidence" value="ECO:0007669"/>
    <property type="project" value="InterPro"/>
</dbReference>
<keyword evidence="3 5" id="KW-0663">Pyridoxal phosphate</keyword>
<dbReference type="InterPro" id="IPR036565">
    <property type="entry name" value="Mur-like_cat_sf"/>
</dbReference>
<dbReference type="InterPro" id="IPR013221">
    <property type="entry name" value="Mur_ligase_cen"/>
</dbReference>
<evidence type="ECO:0000313" key="9">
    <source>
        <dbReference type="EMBL" id="TKK67807.1"/>
    </source>
</evidence>
<dbReference type="InterPro" id="IPR011079">
    <property type="entry name" value="Ala_racemase_C"/>
</dbReference>
<dbReference type="UniPathway" id="UPA00042">
    <property type="reaction ID" value="UER00497"/>
</dbReference>
<evidence type="ECO:0000256" key="5">
    <source>
        <dbReference type="HAMAP-Rule" id="MF_01201"/>
    </source>
</evidence>
<dbReference type="Gene3D" id="3.20.20.10">
    <property type="entry name" value="Alanine racemase"/>
    <property type="match status" value="1"/>
</dbReference>
<dbReference type="SUPFAM" id="SSF63418">
    <property type="entry name" value="MurE/MurF N-terminal domain"/>
    <property type="match status" value="1"/>
</dbReference>
<evidence type="ECO:0000256" key="3">
    <source>
        <dbReference type="ARBA" id="ARBA00022898"/>
    </source>
</evidence>
<feature type="modified residue" description="N6-(pyridoxal phosphate)lysine" evidence="5 6">
    <location>
        <position position="489"/>
    </location>
</feature>
<dbReference type="InterPro" id="IPR035911">
    <property type="entry name" value="MurE/MurF_N"/>
</dbReference>
<dbReference type="Pfam" id="PF00842">
    <property type="entry name" value="Ala_racemase_C"/>
    <property type="match status" value="1"/>
</dbReference>
<dbReference type="SUPFAM" id="SSF51419">
    <property type="entry name" value="PLP-binding barrel"/>
    <property type="match status" value="1"/>
</dbReference>
<dbReference type="GO" id="GO:0071555">
    <property type="term" value="P:cell wall organization"/>
    <property type="evidence" value="ECO:0007669"/>
    <property type="project" value="InterPro"/>
</dbReference>
<dbReference type="SUPFAM" id="SSF53244">
    <property type="entry name" value="MurD-like peptide ligases, peptide-binding domain"/>
    <property type="match status" value="1"/>
</dbReference>
<dbReference type="CDD" id="cd00430">
    <property type="entry name" value="PLPDE_III_AR"/>
    <property type="match status" value="1"/>
</dbReference>
<feature type="binding site" evidence="5 7">
    <location>
        <position position="764"/>
    </location>
    <ligand>
        <name>substrate</name>
    </ligand>
</feature>
<feature type="binding site" evidence="5 7">
    <location>
        <position position="587"/>
    </location>
    <ligand>
        <name>substrate</name>
    </ligand>
</feature>
<dbReference type="RefSeq" id="WP_137262372.1">
    <property type="nucleotide sequence ID" value="NZ_SZQL01000010.1"/>
</dbReference>
<dbReference type="NCBIfam" id="TIGR01143">
    <property type="entry name" value="murF"/>
    <property type="match status" value="1"/>
</dbReference>
<dbReference type="Gene3D" id="3.40.1390.10">
    <property type="entry name" value="MurE/MurF, N-terminal domain"/>
    <property type="match status" value="1"/>
</dbReference>
<feature type="active site" description="Proton acceptor; specific for D-alanine" evidence="5">
    <location>
        <position position="489"/>
    </location>
</feature>
<name>A0A4U3L2Q0_9BACT</name>
<evidence type="ECO:0000259" key="8">
    <source>
        <dbReference type="SMART" id="SM01005"/>
    </source>
</evidence>
<evidence type="ECO:0000256" key="1">
    <source>
        <dbReference type="ARBA" id="ARBA00000316"/>
    </source>
</evidence>
<dbReference type="PANTHER" id="PTHR30511:SF0">
    <property type="entry name" value="ALANINE RACEMASE, CATABOLIC-RELATED"/>
    <property type="match status" value="1"/>
</dbReference>
<evidence type="ECO:0000256" key="2">
    <source>
        <dbReference type="ARBA" id="ARBA00001933"/>
    </source>
</evidence>
<evidence type="ECO:0000313" key="10">
    <source>
        <dbReference type="Proteomes" id="UP000305848"/>
    </source>
</evidence>
<comment type="catalytic activity">
    <reaction evidence="1 5">
        <text>L-alanine = D-alanine</text>
        <dbReference type="Rhea" id="RHEA:20249"/>
        <dbReference type="ChEBI" id="CHEBI:57416"/>
        <dbReference type="ChEBI" id="CHEBI:57972"/>
        <dbReference type="EC" id="5.1.1.1"/>
    </reaction>
</comment>
<keyword evidence="10" id="KW-1185">Reference proteome</keyword>
<dbReference type="HAMAP" id="MF_01201">
    <property type="entry name" value="Ala_racemase"/>
    <property type="match status" value="1"/>
</dbReference>
<dbReference type="OrthoDB" id="9801978at2"/>
<dbReference type="GO" id="GO:0005829">
    <property type="term" value="C:cytosol"/>
    <property type="evidence" value="ECO:0007669"/>
    <property type="project" value="TreeGrafter"/>
</dbReference>
<comment type="similarity">
    <text evidence="5">Belongs to the alanine racemase family.</text>
</comment>
<organism evidence="9 10">
    <name type="scientific">Ilyomonas limi</name>
    <dbReference type="NCBI Taxonomy" id="2575867"/>
    <lineage>
        <taxon>Bacteria</taxon>
        <taxon>Pseudomonadati</taxon>
        <taxon>Bacteroidota</taxon>
        <taxon>Chitinophagia</taxon>
        <taxon>Chitinophagales</taxon>
        <taxon>Chitinophagaceae</taxon>
        <taxon>Ilyomonas</taxon>
    </lineage>
</organism>
<evidence type="ECO:0000256" key="4">
    <source>
        <dbReference type="ARBA" id="ARBA00023235"/>
    </source>
</evidence>
<dbReference type="SUPFAM" id="SSF53623">
    <property type="entry name" value="MurD-like peptide ligases, catalytic domain"/>
    <property type="match status" value="1"/>
</dbReference>
<dbReference type="Pfam" id="PF01168">
    <property type="entry name" value="Ala_racemase_N"/>
    <property type="match status" value="1"/>
</dbReference>
<dbReference type="Gene3D" id="3.90.190.20">
    <property type="entry name" value="Mur ligase, C-terminal domain"/>
    <property type="match status" value="1"/>
</dbReference>
<dbReference type="Gene3D" id="2.40.37.10">
    <property type="entry name" value="Lyase, Ornithine Decarboxylase, Chain A, domain 1"/>
    <property type="match status" value="1"/>
</dbReference>
<gene>
    <name evidence="9" type="ORF">FC093_13750</name>
</gene>
<comment type="function">
    <text evidence="5">Catalyzes the interconversion of L-alanine and D-alanine. May also act on other amino acids.</text>
</comment>
<keyword evidence="9" id="KW-0436">Ligase</keyword>
<dbReference type="FunFam" id="3.20.20.10:FF:000002">
    <property type="entry name" value="Alanine racemase"/>
    <property type="match status" value="1"/>
</dbReference>
<feature type="active site" description="Proton acceptor; specific for L-alanine" evidence="5">
    <location>
        <position position="715"/>
    </location>
</feature>
<sequence>MYTIDIIAKTLDAKAHITNSKAIIKNLLTDSRRIVFPATSLFFALQSSRRDGFTFIDDVYHQGVVNFVVTHLPEASKYPAANFLIVKDTLEALQQLAAWHRSHFHYPVIGITGSNGKTIVKEWLYQLLSPEYNIIRSPRSYNSQIGVPLSVWQMNSQHNLAIFEAGISKPEEMEKLQPIIQPTIGILTNIGEAHQEGFKNVEQKVKEKLRLFTNVQTLFCNRDNEVVQENLSSLSIPQIQNWSLLHDADLVIQKIEKQPQQTLITALYQQSQNIRITIPFTDDAAVENAITCWNVCLYFQLSHSIIAERMARLQPVDMRLQLLKAANGCSLINDSYSFDINSFNIALDFLLQQHQYPSKTVILSDFAITTDDSHYHQIADVLAIKKINRVITIGENWYRLQDILKDKIRRTTHFASMQSFLGQLHTSQFRNEAILLKGARKFAFERIVAQLEDKVHSTIMEINLTALAHNLKAYQQHLQPGTKLMAMIKAGGYGSGSAEVANVLQYHKVDYLAVAYADEGVELRKAGISLPILVLNVDEAAFEAIVDNNLEPELFSFNILQAFIHYLSRQGIQQYPVHIKVDTGMHRLGFEEKDIPELIAVLTNTKSIAVKSVFTHLAASEAEEEDTFTQQQYNIFDRCSNRLQKALKYNFIRHIANSAAIFRHPAIQLDMVRLGIGLYGVDSANEHQLQLQTVCTLKTTIAQLRWIKAGDTVGYNRRGKATKDELIATLRIGYADGVSRRLSNGVGSVWIKGKPAPIIGNVCMDMLMVVATGIEGVQEGDEAEIFGKNIPVQLVAQQCGTISYEILTGISQRVKRIYIEE</sequence>
<dbReference type="AlphaFoldDB" id="A0A4U3L2Q0"/>
<comment type="cofactor">
    <cofactor evidence="2 5 6">
        <name>pyridoxal 5'-phosphate</name>
        <dbReference type="ChEBI" id="CHEBI:597326"/>
    </cofactor>
</comment>
<comment type="pathway">
    <text evidence="5">Amino-acid biosynthesis; D-alanine biosynthesis; D-alanine from L-alanine: step 1/1.</text>
</comment>
<dbReference type="Gene3D" id="3.40.1190.10">
    <property type="entry name" value="Mur-like, catalytic domain"/>
    <property type="match status" value="1"/>
</dbReference>
<evidence type="ECO:0000256" key="7">
    <source>
        <dbReference type="PIRSR" id="PIRSR600821-52"/>
    </source>
</evidence>
<dbReference type="Pfam" id="PF08245">
    <property type="entry name" value="Mur_ligase_M"/>
    <property type="match status" value="1"/>
</dbReference>
<dbReference type="GO" id="GO:0008784">
    <property type="term" value="F:alanine racemase activity"/>
    <property type="evidence" value="ECO:0007669"/>
    <property type="project" value="UniProtKB-UniRule"/>
</dbReference>
<dbReference type="NCBIfam" id="TIGR00492">
    <property type="entry name" value="alr"/>
    <property type="match status" value="1"/>
</dbReference>
<dbReference type="NCBIfam" id="NF008897">
    <property type="entry name" value="PRK11930.1"/>
    <property type="match status" value="1"/>
</dbReference>
<dbReference type="PRINTS" id="PR00992">
    <property type="entry name" value="ALARACEMASE"/>
</dbReference>
<evidence type="ECO:0000256" key="6">
    <source>
        <dbReference type="PIRSR" id="PIRSR600821-50"/>
    </source>
</evidence>
<feature type="domain" description="Alanine racemase C-terminal" evidence="8">
    <location>
        <begin position="694"/>
        <end position="819"/>
    </location>
</feature>
<dbReference type="InterPro" id="IPR009006">
    <property type="entry name" value="Ala_racemase/Decarboxylase_C"/>
</dbReference>
<dbReference type="SMART" id="SM01005">
    <property type="entry name" value="Ala_racemase_C"/>
    <property type="match status" value="1"/>
</dbReference>
<comment type="caution">
    <text evidence="9">The sequence shown here is derived from an EMBL/GenBank/DDBJ whole genome shotgun (WGS) entry which is preliminary data.</text>
</comment>
<dbReference type="PANTHER" id="PTHR30511">
    <property type="entry name" value="ALANINE RACEMASE"/>
    <property type="match status" value="1"/>
</dbReference>
<proteinExistence type="inferred from homology"/>
<dbReference type="EMBL" id="SZQL01000010">
    <property type="protein sequence ID" value="TKK67807.1"/>
    <property type="molecule type" value="Genomic_DNA"/>
</dbReference>
<dbReference type="InterPro" id="IPR001608">
    <property type="entry name" value="Ala_racemase_N"/>
</dbReference>